<feature type="region of interest" description="Disordered" evidence="6">
    <location>
        <begin position="470"/>
        <end position="492"/>
    </location>
</feature>
<feature type="region of interest" description="Disordered" evidence="6">
    <location>
        <begin position="611"/>
        <end position="635"/>
    </location>
</feature>
<name>A0A8H5B8C9_9AGAR</name>
<sequence>MTTSQRRSSRTHRPTKRARGDISDSDEEPTPARESSPTPSSPPPETRSRASRRSLTPKERFNERYKTSTNSAQDVLDLQLKQWTSSVYDHFIMPPDIDEEGDEIKYIFKCKTHPQTTLSRVRHDDSTSNLNRHIERCAHVDTPESQAMEKFASGSTYTEVKHRIKIALWIARRRRPYSIAEDEELLDMFHDLNPSCTTPSCTTISRDVQEIHEITKTVVMEILASVKGKIHISADGWSTPNADLNGRLPRLPRSVRAASATAITKLRKLAIKTTNSPTILHALYEICDKVHIPRKRSVKDVPTRWNSTAELVTRGIELRPALDRLVMMSDFNKPGGVRLGRYRLLSDDWDTLEGLLPMLNLLMFATKEISKSKVPLIHDVIPLIDAITSALDEVIDDPIQSLTVRHAALRGVLLLNKYYAKTDDTIIYRIAMILHPRHKTAYFEKAKWESEWVAVAKALARNEWQENYKPKPVERTNVRAQDDSSSTPDGRFSKARRHFDLYRDHGTPSSDSDALEDWLSSPPIATNADPITYWNGMLATGHPLAQMALDFLSVPATSTDVERAFSRGGLTVSKLRHNLSDRSVRSATVLGMWVEHGDLVPMDTVTRVFEEKRRRGKGKSSSSPPSGAEVINVDV</sequence>
<evidence type="ECO:0000256" key="5">
    <source>
        <dbReference type="ARBA" id="ARBA00023242"/>
    </source>
</evidence>
<dbReference type="Proteomes" id="UP000567179">
    <property type="component" value="Unassembled WGS sequence"/>
</dbReference>
<organism evidence="8 9">
    <name type="scientific">Psilocybe cf. subviscida</name>
    <dbReference type="NCBI Taxonomy" id="2480587"/>
    <lineage>
        <taxon>Eukaryota</taxon>
        <taxon>Fungi</taxon>
        <taxon>Dikarya</taxon>
        <taxon>Basidiomycota</taxon>
        <taxon>Agaricomycotina</taxon>
        <taxon>Agaricomycetes</taxon>
        <taxon>Agaricomycetidae</taxon>
        <taxon>Agaricales</taxon>
        <taxon>Agaricineae</taxon>
        <taxon>Strophariaceae</taxon>
        <taxon>Psilocybe</taxon>
    </lineage>
</organism>
<feature type="compositionally biased region" description="Basic and acidic residues" evidence="6">
    <location>
        <begin position="470"/>
        <end position="482"/>
    </location>
</feature>
<feature type="region of interest" description="Disordered" evidence="6">
    <location>
        <begin position="1"/>
        <end position="71"/>
    </location>
</feature>
<evidence type="ECO:0000256" key="3">
    <source>
        <dbReference type="ARBA" id="ARBA00022771"/>
    </source>
</evidence>
<evidence type="ECO:0000313" key="8">
    <source>
        <dbReference type="EMBL" id="KAF5318504.1"/>
    </source>
</evidence>
<accession>A0A8H5B8C9</accession>
<dbReference type="EMBL" id="JAACJJ010000030">
    <property type="protein sequence ID" value="KAF5318504.1"/>
    <property type="molecule type" value="Genomic_DNA"/>
</dbReference>
<dbReference type="InterPro" id="IPR052035">
    <property type="entry name" value="ZnF_BED_domain_contain"/>
</dbReference>
<evidence type="ECO:0000256" key="1">
    <source>
        <dbReference type="ARBA" id="ARBA00004123"/>
    </source>
</evidence>
<evidence type="ECO:0000256" key="4">
    <source>
        <dbReference type="ARBA" id="ARBA00022833"/>
    </source>
</evidence>
<reference evidence="8 9" key="1">
    <citation type="journal article" date="2020" name="ISME J.">
        <title>Uncovering the hidden diversity of litter-decomposition mechanisms in mushroom-forming fungi.</title>
        <authorList>
            <person name="Floudas D."/>
            <person name="Bentzer J."/>
            <person name="Ahren D."/>
            <person name="Johansson T."/>
            <person name="Persson P."/>
            <person name="Tunlid A."/>
        </authorList>
    </citation>
    <scope>NUCLEOTIDE SEQUENCE [LARGE SCALE GENOMIC DNA]</scope>
    <source>
        <strain evidence="8 9">CBS 101986</strain>
    </source>
</reference>
<feature type="domain" description="HAT C-terminal dimerisation" evidence="7">
    <location>
        <begin position="515"/>
        <end position="589"/>
    </location>
</feature>
<comment type="subcellular location">
    <subcellularLocation>
        <location evidence="1">Nucleus</location>
    </subcellularLocation>
</comment>
<feature type="compositionally biased region" description="Basic residues" evidence="6">
    <location>
        <begin position="7"/>
        <end position="17"/>
    </location>
</feature>
<evidence type="ECO:0000313" key="9">
    <source>
        <dbReference type="Proteomes" id="UP000567179"/>
    </source>
</evidence>
<dbReference type="Pfam" id="PF05699">
    <property type="entry name" value="Dimer_Tnp_hAT"/>
    <property type="match status" value="1"/>
</dbReference>
<keyword evidence="9" id="KW-1185">Reference proteome</keyword>
<evidence type="ECO:0000256" key="2">
    <source>
        <dbReference type="ARBA" id="ARBA00022723"/>
    </source>
</evidence>
<comment type="caution">
    <text evidence="8">The sequence shown here is derived from an EMBL/GenBank/DDBJ whole genome shotgun (WGS) entry which is preliminary data.</text>
</comment>
<keyword evidence="3" id="KW-0863">Zinc-finger</keyword>
<dbReference type="SUPFAM" id="SSF53098">
    <property type="entry name" value="Ribonuclease H-like"/>
    <property type="match status" value="1"/>
</dbReference>
<keyword evidence="2" id="KW-0479">Metal-binding</keyword>
<evidence type="ECO:0000256" key="6">
    <source>
        <dbReference type="SAM" id="MobiDB-lite"/>
    </source>
</evidence>
<keyword evidence="5" id="KW-0539">Nucleus</keyword>
<dbReference type="OrthoDB" id="1715602at2759"/>
<evidence type="ECO:0000259" key="7">
    <source>
        <dbReference type="Pfam" id="PF05699"/>
    </source>
</evidence>
<protein>
    <recommendedName>
        <fullName evidence="7">HAT C-terminal dimerisation domain-containing protein</fullName>
    </recommendedName>
</protein>
<dbReference type="GO" id="GO:0005634">
    <property type="term" value="C:nucleus"/>
    <property type="evidence" value="ECO:0007669"/>
    <property type="project" value="UniProtKB-SubCell"/>
</dbReference>
<dbReference type="InterPro" id="IPR012337">
    <property type="entry name" value="RNaseH-like_sf"/>
</dbReference>
<dbReference type="InterPro" id="IPR008906">
    <property type="entry name" value="HATC_C_dom"/>
</dbReference>
<dbReference type="AlphaFoldDB" id="A0A8H5B8C9"/>
<gene>
    <name evidence="8" type="ORF">D9619_011038</name>
</gene>
<dbReference type="GO" id="GO:0008270">
    <property type="term" value="F:zinc ion binding"/>
    <property type="evidence" value="ECO:0007669"/>
    <property type="project" value="UniProtKB-KW"/>
</dbReference>
<proteinExistence type="predicted"/>
<keyword evidence="4" id="KW-0862">Zinc</keyword>
<dbReference type="PANTHER" id="PTHR46481">
    <property type="entry name" value="ZINC FINGER BED DOMAIN-CONTAINING PROTEIN 4"/>
    <property type="match status" value="1"/>
</dbReference>
<feature type="compositionally biased region" description="Basic and acidic residues" evidence="6">
    <location>
        <begin position="56"/>
        <end position="66"/>
    </location>
</feature>
<dbReference type="GO" id="GO:0046983">
    <property type="term" value="F:protein dimerization activity"/>
    <property type="evidence" value="ECO:0007669"/>
    <property type="project" value="InterPro"/>
</dbReference>
<dbReference type="PANTHER" id="PTHR46481:SF10">
    <property type="entry name" value="ZINC FINGER BED DOMAIN-CONTAINING PROTEIN 39"/>
    <property type="match status" value="1"/>
</dbReference>